<evidence type="ECO:0000313" key="3">
    <source>
        <dbReference type="RefSeq" id="XP_022726419.1"/>
    </source>
</evidence>
<dbReference type="InterPro" id="IPR044678">
    <property type="entry name" value="COR27/28"/>
</dbReference>
<organism evidence="2 3">
    <name type="scientific">Durio zibethinus</name>
    <name type="common">Durian</name>
    <dbReference type="NCBI Taxonomy" id="66656"/>
    <lineage>
        <taxon>Eukaryota</taxon>
        <taxon>Viridiplantae</taxon>
        <taxon>Streptophyta</taxon>
        <taxon>Embryophyta</taxon>
        <taxon>Tracheophyta</taxon>
        <taxon>Spermatophyta</taxon>
        <taxon>Magnoliopsida</taxon>
        <taxon>eudicotyledons</taxon>
        <taxon>Gunneridae</taxon>
        <taxon>Pentapetalae</taxon>
        <taxon>rosids</taxon>
        <taxon>malvids</taxon>
        <taxon>Malvales</taxon>
        <taxon>Malvaceae</taxon>
        <taxon>Helicteroideae</taxon>
        <taxon>Durio</taxon>
    </lineage>
</organism>
<dbReference type="GO" id="GO:0009409">
    <property type="term" value="P:response to cold"/>
    <property type="evidence" value="ECO:0007669"/>
    <property type="project" value="InterPro"/>
</dbReference>
<dbReference type="Proteomes" id="UP000515121">
    <property type="component" value="Unplaced"/>
</dbReference>
<dbReference type="GO" id="GO:0042752">
    <property type="term" value="P:regulation of circadian rhythm"/>
    <property type="evidence" value="ECO:0007669"/>
    <property type="project" value="InterPro"/>
</dbReference>
<evidence type="ECO:0000313" key="2">
    <source>
        <dbReference type="Proteomes" id="UP000515121"/>
    </source>
</evidence>
<proteinExistence type="predicted"/>
<accession>A0A6P5XDK5</accession>
<name>A0A6P5XDK5_DURZI</name>
<feature type="region of interest" description="Disordered" evidence="1">
    <location>
        <begin position="1"/>
        <end position="50"/>
    </location>
</feature>
<sequence length="293" mass="32235">MGDNLRRNLTPSSDPQACSSELTRTSSDFSGSGVTIESFRDPTANSRPQGQTMVWTNEKHNLYLDFLEASFVKQLHCSTSLCGLHPQGEMWEPYPTPELPAEGQNSSHQFSVLLDGGCQKINYKSNDPLLDSTADSCDILGSPWLYHFTIAGKSSSETFPVSRETVVPNDEICLRSNTNLSCKSARSSKQHPIFHSCNHSLGSCTSEVSDQNFVEEGQGEKTSCVSGTKRLKMMAMLDSSNNSQVVPHGKLPTVDDSIMSNASAKRGKKKLLSEHPESFSCPKSDIHYFLRES</sequence>
<feature type="compositionally biased region" description="Polar residues" evidence="1">
    <location>
        <begin position="7"/>
        <end position="35"/>
    </location>
</feature>
<dbReference type="PANTHER" id="PTHR33676">
    <property type="entry name" value="COLD REGULATED PROTEIN 27"/>
    <property type="match status" value="1"/>
</dbReference>
<dbReference type="RefSeq" id="XP_022726419.1">
    <property type="nucleotide sequence ID" value="XM_022870684.1"/>
</dbReference>
<keyword evidence="2" id="KW-1185">Reference proteome</keyword>
<dbReference type="PANTHER" id="PTHR33676:SF17">
    <property type="entry name" value="COLD-REGULATED PROTEIN 28"/>
    <property type="match status" value="1"/>
</dbReference>
<dbReference type="OrthoDB" id="1104553at2759"/>
<gene>
    <name evidence="3" type="primary">LOC111282559</name>
</gene>
<evidence type="ECO:0000256" key="1">
    <source>
        <dbReference type="SAM" id="MobiDB-lite"/>
    </source>
</evidence>
<dbReference type="KEGG" id="dzi:111282559"/>
<dbReference type="AlphaFoldDB" id="A0A6P5XDK5"/>
<protein>
    <submittedName>
        <fullName evidence="3">Uncharacterized protein LOC111282559 isoform X1</fullName>
    </submittedName>
</protein>
<reference evidence="3" key="1">
    <citation type="submission" date="2025-08" db="UniProtKB">
        <authorList>
            <consortium name="RefSeq"/>
        </authorList>
    </citation>
    <scope>IDENTIFICATION</scope>
    <source>
        <tissue evidence="3">Fruit stalk</tissue>
    </source>
</reference>
<dbReference type="GeneID" id="111282559"/>